<comment type="catalytic activity">
    <reaction evidence="4">
        <text>UTP + H2O = UMP + diphosphate + H(+)</text>
        <dbReference type="Rhea" id="RHEA:29395"/>
        <dbReference type="ChEBI" id="CHEBI:15377"/>
        <dbReference type="ChEBI" id="CHEBI:15378"/>
        <dbReference type="ChEBI" id="CHEBI:33019"/>
        <dbReference type="ChEBI" id="CHEBI:46398"/>
        <dbReference type="ChEBI" id="CHEBI:57865"/>
        <dbReference type="EC" id="3.6.1.9"/>
    </reaction>
</comment>
<organism evidence="5 6">
    <name type="scientific">Tepidimonas fonticaldi</name>
    <dbReference type="NCBI Taxonomy" id="1101373"/>
    <lineage>
        <taxon>Bacteria</taxon>
        <taxon>Pseudomonadati</taxon>
        <taxon>Pseudomonadota</taxon>
        <taxon>Betaproteobacteria</taxon>
        <taxon>Burkholderiales</taxon>
        <taxon>Tepidimonas</taxon>
    </lineage>
</organism>
<feature type="site" description="Important for substrate specificity" evidence="4">
    <location>
        <position position="93"/>
    </location>
</feature>
<dbReference type="PANTHER" id="PTHR43213">
    <property type="entry name" value="BIFUNCTIONAL DTTP/UTP PYROPHOSPHATASE/METHYLTRANSFERASE PROTEIN-RELATED"/>
    <property type="match status" value="1"/>
</dbReference>
<feature type="site" description="Important for substrate specificity" evidence="4">
    <location>
        <position position="24"/>
    </location>
</feature>
<evidence type="ECO:0000256" key="4">
    <source>
        <dbReference type="HAMAP-Rule" id="MF_00528"/>
    </source>
</evidence>
<dbReference type="PIRSF" id="PIRSF006305">
    <property type="entry name" value="Maf"/>
    <property type="match status" value="1"/>
</dbReference>
<dbReference type="AlphaFoldDB" id="A0A1A6DSI1"/>
<feature type="site" description="Important for substrate specificity" evidence="4">
    <location>
        <position position="175"/>
    </location>
</feature>
<keyword evidence="6" id="KW-1185">Reference proteome</keyword>
<comment type="caution">
    <text evidence="5">The sequence shown here is derived from an EMBL/GenBank/DDBJ whole genome shotgun (WGS) entry which is preliminary data.</text>
</comment>
<dbReference type="OrthoDB" id="9807767at2"/>
<dbReference type="HAMAP" id="MF_00528">
    <property type="entry name" value="Maf"/>
    <property type="match status" value="1"/>
</dbReference>
<dbReference type="GO" id="GO:0009117">
    <property type="term" value="P:nucleotide metabolic process"/>
    <property type="evidence" value="ECO:0007669"/>
    <property type="project" value="UniProtKB-KW"/>
</dbReference>
<comment type="caution">
    <text evidence="4">Lacks conserved residue(s) required for the propagation of feature annotation.</text>
</comment>
<dbReference type="NCBIfam" id="TIGR00172">
    <property type="entry name" value="maf"/>
    <property type="match status" value="1"/>
</dbReference>
<dbReference type="CDD" id="cd00555">
    <property type="entry name" value="Maf"/>
    <property type="match status" value="1"/>
</dbReference>
<dbReference type="GO" id="GO:0036218">
    <property type="term" value="F:dTTP diphosphatase activity"/>
    <property type="evidence" value="ECO:0007669"/>
    <property type="project" value="RHEA"/>
</dbReference>
<dbReference type="GO" id="GO:0005737">
    <property type="term" value="C:cytoplasm"/>
    <property type="evidence" value="ECO:0007669"/>
    <property type="project" value="UniProtKB-SubCell"/>
</dbReference>
<evidence type="ECO:0000256" key="2">
    <source>
        <dbReference type="ARBA" id="ARBA00022801"/>
    </source>
</evidence>
<reference evidence="5 6" key="1">
    <citation type="submission" date="2016-06" db="EMBL/GenBank/DDBJ databases">
        <title>Genome sequence of Tepidimonas fonticaldi PL17.</title>
        <authorList>
            <person name="Pinnaka A.K."/>
        </authorList>
    </citation>
    <scope>NUCLEOTIDE SEQUENCE [LARGE SCALE GENOMIC DNA]</scope>
    <source>
        <strain evidence="5 6">PL17</strain>
    </source>
</reference>
<dbReference type="Gene3D" id="3.90.950.10">
    <property type="match status" value="1"/>
</dbReference>
<comment type="cofactor">
    <cofactor evidence="1 4">
        <name>a divalent metal cation</name>
        <dbReference type="ChEBI" id="CHEBI:60240"/>
    </cofactor>
</comment>
<comment type="function">
    <text evidence="4">Nucleoside triphosphate pyrophosphatase that hydrolyzes dTTP and UTP. May have a dual role in cell division arrest and in preventing the incorporation of modified nucleotides into cellular nucleic acids.</text>
</comment>
<dbReference type="Proteomes" id="UP000091969">
    <property type="component" value="Unassembled WGS sequence"/>
</dbReference>
<feature type="active site" description="Proton acceptor" evidence="4">
    <location>
        <position position="92"/>
    </location>
</feature>
<keyword evidence="2 4" id="KW-0378">Hydrolase</keyword>
<proteinExistence type="inferred from homology"/>
<keyword evidence="4" id="KW-0963">Cytoplasm</keyword>
<evidence type="ECO:0000256" key="3">
    <source>
        <dbReference type="ARBA" id="ARBA00023080"/>
    </source>
</evidence>
<dbReference type="SUPFAM" id="SSF52972">
    <property type="entry name" value="ITPase-like"/>
    <property type="match status" value="1"/>
</dbReference>
<accession>A0A1A6DSI1</accession>
<dbReference type="Pfam" id="PF02545">
    <property type="entry name" value="Maf"/>
    <property type="match status" value="1"/>
</dbReference>
<comment type="similarity">
    <text evidence="4">Belongs to the Maf family. YhdE subfamily.</text>
</comment>
<dbReference type="InterPro" id="IPR003697">
    <property type="entry name" value="Maf-like"/>
</dbReference>
<dbReference type="GO" id="GO:0036221">
    <property type="term" value="F:UTP diphosphatase activity"/>
    <property type="evidence" value="ECO:0007669"/>
    <property type="project" value="RHEA"/>
</dbReference>
<comment type="catalytic activity">
    <reaction evidence="4">
        <text>dTTP + H2O = dTMP + diphosphate + H(+)</text>
        <dbReference type="Rhea" id="RHEA:28534"/>
        <dbReference type="ChEBI" id="CHEBI:15377"/>
        <dbReference type="ChEBI" id="CHEBI:15378"/>
        <dbReference type="ChEBI" id="CHEBI:33019"/>
        <dbReference type="ChEBI" id="CHEBI:37568"/>
        <dbReference type="ChEBI" id="CHEBI:63528"/>
        <dbReference type="EC" id="3.6.1.9"/>
    </reaction>
</comment>
<protein>
    <recommendedName>
        <fullName evidence="4">dTTP/UTP pyrophosphatase</fullName>
        <shortName evidence="4">dTTPase/UTPase</shortName>
        <ecNumber evidence="4">3.6.1.9</ecNumber>
    </recommendedName>
    <alternativeName>
        <fullName evidence="4">Nucleoside triphosphate pyrophosphatase</fullName>
    </alternativeName>
    <alternativeName>
        <fullName evidence="4">Nucleotide pyrophosphatase</fullName>
        <shortName evidence="4">Nucleotide PPase</shortName>
    </alternativeName>
</protein>
<dbReference type="EC" id="3.6.1.9" evidence="4"/>
<dbReference type="PANTHER" id="PTHR43213:SF5">
    <property type="entry name" value="BIFUNCTIONAL DTTP_UTP PYROPHOSPHATASE_METHYLTRANSFERASE PROTEIN-RELATED"/>
    <property type="match status" value="1"/>
</dbReference>
<gene>
    <name evidence="5" type="ORF">A9O67_08580</name>
</gene>
<comment type="subcellular location">
    <subcellularLocation>
        <location evidence="4">Cytoplasm</location>
    </subcellularLocation>
</comment>
<evidence type="ECO:0000313" key="6">
    <source>
        <dbReference type="Proteomes" id="UP000091969"/>
    </source>
</evidence>
<dbReference type="InterPro" id="IPR029001">
    <property type="entry name" value="ITPase-like_fam"/>
</dbReference>
<keyword evidence="3 4" id="KW-0546">Nucleotide metabolism</keyword>
<evidence type="ECO:0000256" key="1">
    <source>
        <dbReference type="ARBA" id="ARBA00001968"/>
    </source>
</evidence>
<name>A0A1A6DSI1_9BURK</name>
<dbReference type="EMBL" id="LZDH01000065">
    <property type="protein sequence ID" value="OBS29877.1"/>
    <property type="molecule type" value="Genomic_DNA"/>
</dbReference>
<evidence type="ECO:0000313" key="5">
    <source>
        <dbReference type="EMBL" id="OBS29877.1"/>
    </source>
</evidence>
<dbReference type="STRING" id="1101373.A9O67_08580"/>
<dbReference type="RefSeq" id="WP_068610173.1">
    <property type="nucleotide sequence ID" value="NZ_LZDH01000065.1"/>
</dbReference>
<sequence>MTEARPDLPTDDRPWVYLASQSPRRRQLLEQWGVTAVPLLPDADEDPEALECVQPGEAPLVYVRRVTRLKLRAAEARRQRRGWPAGLVLCADTTVADGGDILGKPADAADAACMLQRLSGRRHQVLTAVAVARGRREWLAVNRSTVTFKPLTAEDIAAYIATGEPFGKAGAYGIQGRAGLWARRITGSYTGIMGLPAYETAELLRRAGLSLR</sequence>